<accession>A0A319DWQ0</accession>
<feature type="region of interest" description="Disordered" evidence="1">
    <location>
        <begin position="1"/>
        <end position="117"/>
    </location>
</feature>
<proteinExistence type="predicted"/>
<sequence length="190" mass="20328">MSIPAGGTCDQEERRSGREEAGLREFNGIARRHAGAERTAVDGDGSNEVKTKVAVSGRRSMPRGHRTQRRRRTTAEVVKVDPGGRPLQQKATSSGQDLRRQRGQSGTGERCNPAIGLPSSPPADCNRWLLALPFWFPVLGSVGIASVCPTGLFFQRPGSAQCNLLGLGGAQIAQITSFTSSTYPSLRCPP</sequence>
<keyword evidence="3" id="KW-1185">Reference proteome</keyword>
<feature type="compositionally biased region" description="Basic residues" evidence="1">
    <location>
        <begin position="60"/>
        <end position="72"/>
    </location>
</feature>
<reference evidence="2 3" key="1">
    <citation type="submission" date="2018-02" db="EMBL/GenBank/DDBJ databases">
        <title>The genomes of Aspergillus section Nigri reveals drivers in fungal speciation.</title>
        <authorList>
            <consortium name="DOE Joint Genome Institute"/>
            <person name="Vesth T.C."/>
            <person name="Nybo J."/>
            <person name="Theobald S."/>
            <person name="Brandl J."/>
            <person name="Frisvad J.C."/>
            <person name="Nielsen K.F."/>
            <person name="Lyhne E.K."/>
            <person name="Kogle M.E."/>
            <person name="Kuo A."/>
            <person name="Riley R."/>
            <person name="Clum A."/>
            <person name="Nolan M."/>
            <person name="Lipzen A."/>
            <person name="Salamov A."/>
            <person name="Henrissat B."/>
            <person name="Wiebenga A."/>
            <person name="De vries R.P."/>
            <person name="Grigoriev I.V."/>
            <person name="Mortensen U.H."/>
            <person name="Andersen M.R."/>
            <person name="Baker S.E."/>
        </authorList>
    </citation>
    <scope>NUCLEOTIDE SEQUENCE [LARGE SCALE GENOMIC DNA]</scope>
    <source>
        <strain evidence="2 3">CBS 121057</strain>
    </source>
</reference>
<dbReference type="VEuPathDB" id="FungiDB:BO78DRAFT_225082"/>
<protein>
    <submittedName>
        <fullName evidence="2">Uncharacterized protein</fullName>
    </submittedName>
</protein>
<evidence type="ECO:0000313" key="3">
    <source>
        <dbReference type="Proteomes" id="UP000248423"/>
    </source>
</evidence>
<dbReference type="EMBL" id="KZ826398">
    <property type="protein sequence ID" value="PYI02231.1"/>
    <property type="molecule type" value="Genomic_DNA"/>
</dbReference>
<name>A0A319DWQ0_ASPSB</name>
<feature type="compositionally biased region" description="Basic and acidic residues" evidence="1">
    <location>
        <begin position="11"/>
        <end position="23"/>
    </location>
</feature>
<evidence type="ECO:0000313" key="2">
    <source>
        <dbReference type="EMBL" id="PYI02231.1"/>
    </source>
</evidence>
<feature type="compositionally biased region" description="Basic and acidic residues" evidence="1">
    <location>
        <begin position="34"/>
        <end position="51"/>
    </location>
</feature>
<evidence type="ECO:0000256" key="1">
    <source>
        <dbReference type="SAM" id="MobiDB-lite"/>
    </source>
</evidence>
<organism evidence="2 3">
    <name type="scientific">Aspergillus sclerotiicarbonarius (strain CBS 121057 / IBT 28362)</name>
    <dbReference type="NCBI Taxonomy" id="1448318"/>
    <lineage>
        <taxon>Eukaryota</taxon>
        <taxon>Fungi</taxon>
        <taxon>Dikarya</taxon>
        <taxon>Ascomycota</taxon>
        <taxon>Pezizomycotina</taxon>
        <taxon>Eurotiomycetes</taxon>
        <taxon>Eurotiomycetidae</taxon>
        <taxon>Eurotiales</taxon>
        <taxon>Aspergillaceae</taxon>
        <taxon>Aspergillus</taxon>
        <taxon>Aspergillus subgen. Circumdati</taxon>
    </lineage>
</organism>
<gene>
    <name evidence="2" type="ORF">BO78DRAFT_225082</name>
</gene>
<dbReference type="Proteomes" id="UP000248423">
    <property type="component" value="Unassembled WGS sequence"/>
</dbReference>
<dbReference type="AlphaFoldDB" id="A0A319DWQ0"/>